<feature type="domain" description="Methyl-accepting transducer" evidence="8">
    <location>
        <begin position="137"/>
        <end position="408"/>
    </location>
</feature>
<dbReference type="SUPFAM" id="SSF58104">
    <property type="entry name" value="Methyl-accepting chemotaxis protein (MCP) signaling domain"/>
    <property type="match status" value="1"/>
</dbReference>
<evidence type="ECO:0000313" key="10">
    <source>
        <dbReference type="EMBL" id="MFD1888293.1"/>
    </source>
</evidence>
<feature type="domain" description="HAMP" evidence="9">
    <location>
        <begin position="65"/>
        <end position="118"/>
    </location>
</feature>
<feature type="transmembrane region" description="Helical" evidence="7">
    <location>
        <begin position="9"/>
        <end position="30"/>
    </location>
</feature>
<evidence type="ECO:0000313" key="11">
    <source>
        <dbReference type="Proteomes" id="UP001597233"/>
    </source>
</evidence>
<keyword evidence="4 6" id="KW-0807">Transducer</keyword>
<evidence type="ECO:0000256" key="3">
    <source>
        <dbReference type="ARBA" id="ARBA00023136"/>
    </source>
</evidence>
<reference evidence="11" key="1">
    <citation type="journal article" date="2019" name="Int. J. Syst. Evol. Microbiol.">
        <title>The Global Catalogue of Microorganisms (GCM) 10K type strain sequencing project: providing services to taxonomists for standard genome sequencing and annotation.</title>
        <authorList>
            <consortium name="The Broad Institute Genomics Platform"/>
            <consortium name="The Broad Institute Genome Sequencing Center for Infectious Disease"/>
            <person name="Wu L."/>
            <person name="Ma J."/>
        </authorList>
    </citation>
    <scope>NUCLEOTIDE SEQUENCE [LARGE SCALE GENOMIC DNA]</scope>
    <source>
        <strain evidence="11">CCUG 54950</strain>
    </source>
</reference>
<evidence type="ECO:0000256" key="6">
    <source>
        <dbReference type="PROSITE-ProRule" id="PRU00284"/>
    </source>
</evidence>
<evidence type="ECO:0000256" key="4">
    <source>
        <dbReference type="ARBA" id="ARBA00023224"/>
    </source>
</evidence>
<evidence type="ECO:0000259" key="9">
    <source>
        <dbReference type="PROSITE" id="PS50885"/>
    </source>
</evidence>
<keyword evidence="11" id="KW-1185">Reference proteome</keyword>
<evidence type="ECO:0000259" key="8">
    <source>
        <dbReference type="PROSITE" id="PS50111"/>
    </source>
</evidence>
<evidence type="ECO:0000256" key="2">
    <source>
        <dbReference type="ARBA" id="ARBA00022475"/>
    </source>
</evidence>
<dbReference type="Pfam" id="PF00672">
    <property type="entry name" value="HAMP"/>
    <property type="match status" value="1"/>
</dbReference>
<proteinExistence type="inferred from homology"/>
<dbReference type="SMART" id="SM00283">
    <property type="entry name" value="MA"/>
    <property type="match status" value="1"/>
</dbReference>
<dbReference type="PANTHER" id="PTHR32089">
    <property type="entry name" value="METHYL-ACCEPTING CHEMOTAXIS PROTEIN MCPB"/>
    <property type="match status" value="1"/>
</dbReference>
<sequence>MKLSLGSKLVASFIAVSIITYGTSAFFIFYLKTYLASGMADWMYVSIILLLGITWSGILGFVISRFLTRPIVQLSKIAEHVSAGDLTVEIPERREEDEIKVLNDAFRIMVVNIKDIVGDIARNTSTTSSNATSLSGAINEAALQIESLSTIADDIYQGVKRQQESAETSLHTAEHMLGSFQQMRDKSHHMLKLSGTMEQSVQSTRGIFASLKTGMDTLSVSQNQAEQTVRLLDNQASDIGAVSGTVKELAEQTHLLALNASIEAAHAGEHGAGFAVVASEIRKLAEQSNDSAQRIQSLITAVQTQIHATVELIHNQNELVQRETKHTNQVEHTLNEFGSIVDEFMAAVQLMEGSISEQTDRVELTYEHVQNIREMADKFYEGARQISIATHEETAIMEEISSSSDELSSMTSRLLEKTKVFTA</sequence>
<evidence type="ECO:0000256" key="5">
    <source>
        <dbReference type="ARBA" id="ARBA00029447"/>
    </source>
</evidence>
<dbReference type="PANTHER" id="PTHR32089:SF112">
    <property type="entry name" value="LYSOZYME-LIKE PROTEIN-RELATED"/>
    <property type="match status" value="1"/>
</dbReference>
<dbReference type="Gene3D" id="1.10.287.950">
    <property type="entry name" value="Methyl-accepting chemotaxis protein"/>
    <property type="match status" value="1"/>
</dbReference>
<keyword evidence="3 7" id="KW-0472">Membrane</keyword>
<comment type="caution">
    <text evidence="10">The sequence shown here is derived from an EMBL/GenBank/DDBJ whole genome shotgun (WGS) entry which is preliminary data.</text>
</comment>
<dbReference type="PROSITE" id="PS50885">
    <property type="entry name" value="HAMP"/>
    <property type="match status" value="1"/>
</dbReference>
<dbReference type="Proteomes" id="UP001597233">
    <property type="component" value="Unassembled WGS sequence"/>
</dbReference>
<dbReference type="Pfam" id="PF00015">
    <property type="entry name" value="MCPsignal"/>
    <property type="match status" value="1"/>
</dbReference>
<evidence type="ECO:0000256" key="7">
    <source>
        <dbReference type="SAM" id="Phobius"/>
    </source>
</evidence>
<dbReference type="InterPro" id="IPR003660">
    <property type="entry name" value="HAMP_dom"/>
</dbReference>
<comment type="similarity">
    <text evidence="5">Belongs to the methyl-accepting chemotaxis (MCP) protein family.</text>
</comment>
<dbReference type="Gene3D" id="6.10.340.10">
    <property type="match status" value="1"/>
</dbReference>
<dbReference type="RefSeq" id="WP_347323019.1">
    <property type="nucleotide sequence ID" value="NZ_JBCGUH010000001.1"/>
</dbReference>
<comment type="subcellular location">
    <subcellularLocation>
        <location evidence="1">Cell membrane</location>
    </subcellularLocation>
</comment>
<dbReference type="InterPro" id="IPR004089">
    <property type="entry name" value="MCPsignal_dom"/>
</dbReference>
<dbReference type="EMBL" id="JBHUEH010000032">
    <property type="protein sequence ID" value="MFD1888293.1"/>
    <property type="molecule type" value="Genomic_DNA"/>
</dbReference>
<dbReference type="SMART" id="SM00304">
    <property type="entry name" value="HAMP"/>
    <property type="match status" value="1"/>
</dbReference>
<accession>A0ABW4RRJ4</accession>
<keyword evidence="2" id="KW-1003">Cell membrane</keyword>
<name>A0ABW4RRJ4_9BACL</name>
<dbReference type="PROSITE" id="PS50111">
    <property type="entry name" value="CHEMOTAXIS_TRANSDUC_2"/>
    <property type="match status" value="1"/>
</dbReference>
<protein>
    <submittedName>
        <fullName evidence="10">Methyl-accepting chemotaxis protein</fullName>
    </submittedName>
</protein>
<organism evidence="10 11">
    <name type="scientific">Paenibacillus wenxiniae</name>
    <dbReference type="NCBI Taxonomy" id="1636843"/>
    <lineage>
        <taxon>Bacteria</taxon>
        <taxon>Bacillati</taxon>
        <taxon>Bacillota</taxon>
        <taxon>Bacilli</taxon>
        <taxon>Bacillales</taxon>
        <taxon>Paenibacillaceae</taxon>
        <taxon>Paenibacillus</taxon>
    </lineage>
</organism>
<gene>
    <name evidence="10" type="ORF">ACFSC9_22665</name>
</gene>
<feature type="transmembrane region" description="Helical" evidence="7">
    <location>
        <begin position="42"/>
        <end position="67"/>
    </location>
</feature>
<keyword evidence="7" id="KW-1133">Transmembrane helix</keyword>
<keyword evidence="7" id="KW-0812">Transmembrane</keyword>
<evidence type="ECO:0000256" key="1">
    <source>
        <dbReference type="ARBA" id="ARBA00004236"/>
    </source>
</evidence>
<dbReference type="CDD" id="cd06225">
    <property type="entry name" value="HAMP"/>
    <property type="match status" value="1"/>
</dbReference>